<dbReference type="InterPro" id="IPR036028">
    <property type="entry name" value="SH3-like_dom_sf"/>
</dbReference>
<evidence type="ECO:0000256" key="4">
    <source>
        <dbReference type="PROSITE-ProRule" id="PRU00192"/>
    </source>
</evidence>
<comment type="caution">
    <text evidence="7">The sequence shown here is derived from an EMBL/GenBank/DDBJ whole genome shotgun (WGS) entry which is preliminary data.</text>
</comment>
<keyword evidence="2 3" id="KW-0727">SH2 domain</keyword>
<dbReference type="Pfam" id="PF00017">
    <property type="entry name" value="SH2"/>
    <property type="match status" value="1"/>
</dbReference>
<feature type="domain" description="SH3" evidence="6">
    <location>
        <begin position="1"/>
        <end position="57"/>
    </location>
</feature>
<dbReference type="OrthoDB" id="10255964at2759"/>
<dbReference type="PRINTS" id="PR00401">
    <property type="entry name" value="SH2DOMAIN"/>
</dbReference>
<name>A0A2T7PYW2_POMCA</name>
<gene>
    <name evidence="7" type="ORF">C0Q70_01206</name>
</gene>
<dbReference type="InterPro" id="IPR036860">
    <property type="entry name" value="SH2_dom_sf"/>
</dbReference>
<dbReference type="Pfam" id="PF00018">
    <property type="entry name" value="SH3_1"/>
    <property type="match status" value="1"/>
</dbReference>
<feature type="domain" description="SH3" evidence="6">
    <location>
        <begin position="179"/>
        <end position="240"/>
    </location>
</feature>
<evidence type="ECO:0000256" key="3">
    <source>
        <dbReference type="PROSITE-ProRule" id="PRU00191"/>
    </source>
</evidence>
<dbReference type="InterPro" id="IPR043539">
    <property type="entry name" value="Grb2-like"/>
</dbReference>
<dbReference type="Gene3D" id="3.30.505.10">
    <property type="entry name" value="SH2 domain"/>
    <property type="match status" value="1"/>
</dbReference>
<dbReference type="OMA" id="WFVGRIS"/>
<dbReference type="Proteomes" id="UP000245119">
    <property type="component" value="Linkage Group LG1"/>
</dbReference>
<feature type="domain" description="SH2" evidence="5">
    <location>
        <begin position="59"/>
        <end position="160"/>
    </location>
</feature>
<evidence type="ECO:0000256" key="2">
    <source>
        <dbReference type="ARBA" id="ARBA00022999"/>
    </source>
</evidence>
<evidence type="ECO:0000313" key="7">
    <source>
        <dbReference type="EMBL" id="PVD38590.1"/>
    </source>
</evidence>
<dbReference type="EMBL" id="PZQS01000001">
    <property type="protein sequence ID" value="PVD38590.1"/>
    <property type="molecule type" value="Genomic_DNA"/>
</dbReference>
<dbReference type="SMART" id="SM00252">
    <property type="entry name" value="SH2"/>
    <property type="match status" value="1"/>
</dbReference>
<dbReference type="STRING" id="400727.A0A2T7PYW2"/>
<evidence type="ECO:0000259" key="6">
    <source>
        <dbReference type="PROSITE" id="PS50002"/>
    </source>
</evidence>
<dbReference type="InterPro" id="IPR000980">
    <property type="entry name" value="SH2"/>
</dbReference>
<keyword evidence="8" id="KW-1185">Reference proteome</keyword>
<dbReference type="PROSITE" id="PS50001">
    <property type="entry name" value="SH2"/>
    <property type="match status" value="1"/>
</dbReference>
<dbReference type="Pfam" id="PF14604">
    <property type="entry name" value="SH3_9"/>
    <property type="match status" value="1"/>
</dbReference>
<dbReference type="SMART" id="SM00326">
    <property type="entry name" value="SH3"/>
    <property type="match status" value="2"/>
</dbReference>
<accession>A0A2T7PYW2</accession>
<evidence type="ECO:0000256" key="1">
    <source>
        <dbReference type="ARBA" id="ARBA00022443"/>
    </source>
</evidence>
<evidence type="ECO:0000259" key="5">
    <source>
        <dbReference type="PROSITE" id="PS50001"/>
    </source>
</evidence>
<proteinExistence type="predicted"/>
<keyword evidence="1 4" id="KW-0728">SH3 domain</keyword>
<dbReference type="PROSITE" id="PS50002">
    <property type="entry name" value="SH3"/>
    <property type="match status" value="2"/>
</dbReference>
<dbReference type="Gene3D" id="2.30.30.40">
    <property type="entry name" value="SH3 Domains"/>
    <property type="match status" value="2"/>
</dbReference>
<dbReference type="PRINTS" id="PR00499">
    <property type="entry name" value="P67PHOX"/>
</dbReference>
<dbReference type="AlphaFoldDB" id="A0A2T7PYW2"/>
<sequence length="240" mass="27854">MEAKAMYNFDASQQDELSFRRGDVLVIRNMEDKDWYQAQLGARTGYIPATYVELEKNEWYKGKMSRAEAEMFLMKTNSQGHHVYPDGTFIVRDCESDRNQFSLSVKHGSCPQHFKILSNQDGQYYLWPHKYFTSINELINHHRTNSVARDSRTVILLKDLQEASNAKDKKKGGLSKPQAGVQLFEAEHDFHPEAPEEVGFRRGDKIILLEKTDENWWTGQVQSSGEQGLFPRNYVREVKN</sequence>
<reference evidence="7 8" key="1">
    <citation type="submission" date="2018-04" db="EMBL/GenBank/DDBJ databases">
        <title>The genome of golden apple snail Pomacea canaliculata provides insight into stress tolerance and invasive adaptation.</title>
        <authorList>
            <person name="Liu C."/>
            <person name="Liu B."/>
            <person name="Ren Y."/>
            <person name="Zhang Y."/>
            <person name="Wang H."/>
            <person name="Li S."/>
            <person name="Jiang F."/>
            <person name="Yin L."/>
            <person name="Zhang G."/>
            <person name="Qian W."/>
            <person name="Fan W."/>
        </authorList>
    </citation>
    <scope>NUCLEOTIDE SEQUENCE [LARGE SCALE GENOMIC DNA]</scope>
    <source>
        <strain evidence="7">SZHN2017</strain>
        <tissue evidence="7">Muscle</tissue>
    </source>
</reference>
<protein>
    <submittedName>
        <fullName evidence="7">Uncharacterized protein</fullName>
    </submittedName>
</protein>
<dbReference type="PANTHER" id="PTHR46037">
    <property type="entry name" value="PROTEIN ENHANCER OF SEVENLESS 2B"/>
    <property type="match status" value="1"/>
</dbReference>
<dbReference type="InterPro" id="IPR001452">
    <property type="entry name" value="SH3_domain"/>
</dbReference>
<dbReference type="SUPFAM" id="SSF55550">
    <property type="entry name" value="SH2 domain"/>
    <property type="match status" value="1"/>
</dbReference>
<organism evidence="7 8">
    <name type="scientific">Pomacea canaliculata</name>
    <name type="common">Golden apple snail</name>
    <dbReference type="NCBI Taxonomy" id="400727"/>
    <lineage>
        <taxon>Eukaryota</taxon>
        <taxon>Metazoa</taxon>
        <taxon>Spiralia</taxon>
        <taxon>Lophotrochozoa</taxon>
        <taxon>Mollusca</taxon>
        <taxon>Gastropoda</taxon>
        <taxon>Caenogastropoda</taxon>
        <taxon>Architaenioglossa</taxon>
        <taxon>Ampullarioidea</taxon>
        <taxon>Ampullariidae</taxon>
        <taxon>Pomacea</taxon>
    </lineage>
</organism>
<dbReference type="PRINTS" id="PR00452">
    <property type="entry name" value="SH3DOMAIN"/>
</dbReference>
<dbReference type="SUPFAM" id="SSF50044">
    <property type="entry name" value="SH3-domain"/>
    <property type="match status" value="2"/>
</dbReference>
<evidence type="ECO:0000313" key="8">
    <source>
        <dbReference type="Proteomes" id="UP000245119"/>
    </source>
</evidence>